<dbReference type="Proteomes" id="UP000830434">
    <property type="component" value="Chromosome"/>
</dbReference>
<evidence type="ECO:0000256" key="3">
    <source>
        <dbReference type="ARBA" id="ARBA00022801"/>
    </source>
</evidence>
<proteinExistence type="inferred from homology"/>
<dbReference type="PROSITE" id="PS51892">
    <property type="entry name" value="SUBTILASE"/>
    <property type="match status" value="1"/>
</dbReference>
<evidence type="ECO:0000256" key="1">
    <source>
        <dbReference type="ARBA" id="ARBA00011073"/>
    </source>
</evidence>
<comment type="similarity">
    <text evidence="1 5">Belongs to the peptidase S8 family.</text>
</comment>
<evidence type="ECO:0000256" key="4">
    <source>
        <dbReference type="ARBA" id="ARBA00022825"/>
    </source>
</evidence>
<keyword evidence="8" id="KW-1185">Reference proteome</keyword>
<dbReference type="AlphaFoldDB" id="A0A8U0ILA7"/>
<dbReference type="Gene3D" id="3.40.50.200">
    <property type="entry name" value="Peptidase S8/S53 domain"/>
    <property type="match status" value="2"/>
</dbReference>
<dbReference type="EMBL" id="CP096658">
    <property type="protein sequence ID" value="UPW01910.1"/>
    <property type="molecule type" value="Genomic_DNA"/>
</dbReference>
<feature type="domain" description="Peptidase S8/S53" evidence="6">
    <location>
        <begin position="61"/>
        <end position="202"/>
    </location>
</feature>
<evidence type="ECO:0000313" key="8">
    <source>
        <dbReference type="Proteomes" id="UP000830434"/>
    </source>
</evidence>
<keyword evidence="4 5" id="KW-0720">Serine protease</keyword>
<dbReference type="RefSeq" id="WP_248656297.1">
    <property type="nucleotide sequence ID" value="NZ_CP096658.1"/>
</dbReference>
<gene>
    <name evidence="7" type="ORF">M0R88_07385</name>
</gene>
<feature type="active site" description="Charge relay system" evidence="5">
    <location>
        <position position="70"/>
    </location>
</feature>
<dbReference type="InterPro" id="IPR000209">
    <property type="entry name" value="Peptidase_S8/S53_dom"/>
</dbReference>
<protein>
    <submittedName>
        <fullName evidence="7">S8 family peptidase</fullName>
    </submittedName>
</protein>
<keyword evidence="2 5" id="KW-0645">Protease</keyword>
<dbReference type="Pfam" id="PF00082">
    <property type="entry name" value="Peptidase_S8"/>
    <property type="match status" value="2"/>
</dbReference>
<evidence type="ECO:0000256" key="5">
    <source>
        <dbReference type="PROSITE-ProRule" id="PRU01240"/>
    </source>
</evidence>
<dbReference type="GO" id="GO:0004252">
    <property type="term" value="F:serine-type endopeptidase activity"/>
    <property type="evidence" value="ECO:0007669"/>
    <property type="project" value="UniProtKB-UniRule"/>
</dbReference>
<name>A0A8U0ILA7_9EURY</name>
<dbReference type="PANTHER" id="PTHR43806:SF11">
    <property type="entry name" value="CEREVISIN-RELATED"/>
    <property type="match status" value="1"/>
</dbReference>
<dbReference type="InterPro" id="IPR050131">
    <property type="entry name" value="Peptidase_S8_subtilisin-like"/>
</dbReference>
<accession>A0A8U0ILA7</accession>
<evidence type="ECO:0000259" key="6">
    <source>
        <dbReference type="Pfam" id="PF00082"/>
    </source>
</evidence>
<dbReference type="PANTHER" id="PTHR43806">
    <property type="entry name" value="PEPTIDASE S8"/>
    <property type="match status" value="1"/>
</dbReference>
<dbReference type="GO" id="GO:0006508">
    <property type="term" value="P:proteolysis"/>
    <property type="evidence" value="ECO:0007669"/>
    <property type="project" value="UniProtKB-KW"/>
</dbReference>
<dbReference type="SUPFAM" id="SSF52743">
    <property type="entry name" value="Subtilisin-like"/>
    <property type="match status" value="1"/>
</dbReference>
<feature type="active site" description="Charge relay system" evidence="5">
    <location>
        <position position="365"/>
    </location>
</feature>
<dbReference type="InterPro" id="IPR036852">
    <property type="entry name" value="Peptidase_S8/S53_dom_sf"/>
</dbReference>
<evidence type="ECO:0000313" key="7">
    <source>
        <dbReference type="EMBL" id="UPW01910.1"/>
    </source>
</evidence>
<evidence type="ECO:0000256" key="2">
    <source>
        <dbReference type="ARBA" id="ARBA00022670"/>
    </source>
</evidence>
<feature type="active site" description="Charge relay system" evidence="5">
    <location>
        <position position="104"/>
    </location>
</feature>
<keyword evidence="3 5" id="KW-0378">Hydrolase</keyword>
<feature type="domain" description="Peptidase S8/S53" evidence="6">
    <location>
        <begin position="305"/>
        <end position="413"/>
    </location>
</feature>
<dbReference type="KEGG" id="haxz:M0R88_07385"/>
<dbReference type="GeneID" id="72189666"/>
<sequence>MNAAAFRRTLTVVVIGVVVLAGGLGLLAASLSAGGGQSADPAAVRGVGPTISALHDAGATGENVTVGVVDVTGFDADSGTLDGRVTDARAFDSETSVYGGAGTHGTAAAETVARVAPDADLYLATVDSPRGYRRAVEWLVAEDVDVVVAPVSFYGMPGDGTSAVAEVAASATEAGVVFVAPVGNLAQSHWSGRYRAAGNGTLAFDGNARNYIRGDGRDVTVWLSWDRAHHGQDYTANLYWTDGKRRRLVARSSPYPGDGVPNERIVARVQSGTYYVTVEGPANATGARLELSSPTHDFQHVRPAGSLVAPASARSVLAVGAYDADSGRVEPFSSRGPTFDGRNGVDLVAPSSPAAADAEGFVGSSAATAYAGGIAALVVDERPGLPPRAVERRMETTALDVGDAGIDPITGHGRLRPLPAVGVERNATG</sequence>
<reference evidence="7" key="1">
    <citation type="submission" date="2022-04" db="EMBL/GenBank/DDBJ databases">
        <title>Diverse halophilic archaea isolated from saline environments.</title>
        <authorList>
            <person name="Cui H.-L."/>
        </authorList>
    </citation>
    <scope>NUCLEOTIDE SEQUENCE</scope>
    <source>
        <strain evidence="7">XZYJT40</strain>
    </source>
</reference>
<organism evidence="7 8">
    <name type="scientific">Halorussus gelatinilyticus</name>
    <dbReference type="NCBI Taxonomy" id="2937524"/>
    <lineage>
        <taxon>Archaea</taxon>
        <taxon>Methanobacteriati</taxon>
        <taxon>Methanobacteriota</taxon>
        <taxon>Stenosarchaea group</taxon>
        <taxon>Halobacteria</taxon>
        <taxon>Halobacteriales</taxon>
        <taxon>Haladaptataceae</taxon>
        <taxon>Halorussus</taxon>
    </lineage>
</organism>